<protein>
    <recommendedName>
        <fullName evidence="4">VWFC domain-containing protein</fullName>
    </recommendedName>
</protein>
<comment type="caution">
    <text evidence="1">The sequence shown here is derived from an EMBL/GenBank/DDBJ whole genome shotgun (WGS) entry which is preliminary data.</text>
</comment>
<dbReference type="Proteomes" id="UP001157974">
    <property type="component" value="Unassembled WGS sequence"/>
</dbReference>
<evidence type="ECO:0000313" key="2">
    <source>
        <dbReference type="EMBL" id="KAJ8909226.1"/>
    </source>
</evidence>
<dbReference type="EMBL" id="JAMWBK010000014">
    <property type="protein sequence ID" value="KAJ8900698.1"/>
    <property type="molecule type" value="Genomic_DNA"/>
</dbReference>
<dbReference type="EMBL" id="JAMWBK010000001">
    <property type="protein sequence ID" value="KAJ8909226.1"/>
    <property type="molecule type" value="Genomic_DNA"/>
</dbReference>
<gene>
    <name evidence="1" type="ORF">NDN08_004236</name>
    <name evidence="2" type="ORF">NDN08_005918</name>
</gene>
<keyword evidence="3" id="KW-1185">Reference proteome</keyword>
<accession>A0AAV8UHZ9</accession>
<name>A0AAV8UHZ9_9RHOD</name>
<dbReference type="AlphaFoldDB" id="A0AAV8UHZ9"/>
<evidence type="ECO:0008006" key="4">
    <source>
        <dbReference type="Google" id="ProtNLM"/>
    </source>
</evidence>
<organism evidence="1 3">
    <name type="scientific">Rhodosorus marinus</name>
    <dbReference type="NCBI Taxonomy" id="101924"/>
    <lineage>
        <taxon>Eukaryota</taxon>
        <taxon>Rhodophyta</taxon>
        <taxon>Stylonematophyceae</taxon>
        <taxon>Stylonematales</taxon>
        <taxon>Stylonemataceae</taxon>
        <taxon>Rhodosorus</taxon>
    </lineage>
</organism>
<evidence type="ECO:0000313" key="1">
    <source>
        <dbReference type="EMBL" id="KAJ8900698.1"/>
    </source>
</evidence>
<reference evidence="1 3" key="1">
    <citation type="journal article" date="2023" name="Nat. Commun.">
        <title>Origin of minicircular mitochondrial genomes in red algae.</title>
        <authorList>
            <person name="Lee Y."/>
            <person name="Cho C.H."/>
            <person name="Lee Y.M."/>
            <person name="Park S.I."/>
            <person name="Yang J.H."/>
            <person name="West J.A."/>
            <person name="Bhattacharya D."/>
            <person name="Yoon H.S."/>
        </authorList>
    </citation>
    <scope>NUCLEOTIDE SEQUENCE [LARGE SCALE GENOMIC DNA]</scope>
    <source>
        <strain evidence="1 3">CCMP1338</strain>
        <tissue evidence="1">Whole cell</tissue>
    </source>
</reference>
<proteinExistence type="predicted"/>
<evidence type="ECO:0000313" key="3">
    <source>
        <dbReference type="Proteomes" id="UP001157974"/>
    </source>
</evidence>
<sequence length="190" mass="20378">MAGFPVAYPDSLSDNFCSCCGGEGTCIFEGNRCISPFEFGDFFECEGAEVPDIDDSDKICKCACSDELTCSREATGECLFLSEVACNPGAIPLRSEFNGDCICRPECAPDTCRNSPGGFECVPRNTTCGTGFVSRTSADNEVCVCCLDEEEKCIDENNICVLQSEWPICPAQMLVTAFDESNGSCTCTPP</sequence>